<dbReference type="SUPFAM" id="SSF51735">
    <property type="entry name" value="NAD(P)-binding Rossmann-fold domains"/>
    <property type="match status" value="1"/>
</dbReference>
<evidence type="ECO:0000313" key="4">
    <source>
        <dbReference type="EMBL" id="TWI26850.1"/>
    </source>
</evidence>
<dbReference type="Gene3D" id="3.30.1490.20">
    <property type="entry name" value="ATP-grasp fold, A domain"/>
    <property type="match status" value="1"/>
</dbReference>
<reference evidence="4 5" key="1">
    <citation type="journal article" date="2015" name="Stand. Genomic Sci.">
        <title>Genomic Encyclopedia of Bacterial and Archaeal Type Strains, Phase III: the genomes of soil and plant-associated and newly described type strains.</title>
        <authorList>
            <person name="Whitman W.B."/>
            <person name="Woyke T."/>
            <person name="Klenk H.P."/>
            <person name="Zhou Y."/>
            <person name="Lilburn T.G."/>
            <person name="Beck B.J."/>
            <person name="De Vos P."/>
            <person name="Vandamme P."/>
            <person name="Eisen J.A."/>
            <person name="Garrity G."/>
            <person name="Hugenholtz P."/>
            <person name="Kyrpides N.C."/>
        </authorList>
    </citation>
    <scope>NUCLEOTIDE SEQUENCE [LARGE SCALE GENOMIC DNA]</scope>
    <source>
        <strain evidence="4 5">CGMCC 1.2546</strain>
    </source>
</reference>
<keyword evidence="5" id="KW-1185">Reference proteome</keyword>
<keyword evidence="2" id="KW-0067">ATP-binding</keyword>
<dbReference type="InterPro" id="IPR016102">
    <property type="entry name" value="Succinyl-CoA_synth-like"/>
</dbReference>
<dbReference type="SMART" id="SM00881">
    <property type="entry name" value="CoA_binding"/>
    <property type="match status" value="1"/>
</dbReference>
<dbReference type="OrthoDB" id="9807426at2"/>
<dbReference type="Pfam" id="PF13380">
    <property type="entry name" value="CoA_binding_2"/>
    <property type="match status" value="1"/>
</dbReference>
<keyword evidence="2" id="KW-0547">Nucleotide-binding</keyword>
<dbReference type="PROSITE" id="PS50975">
    <property type="entry name" value="ATP_GRASP"/>
    <property type="match status" value="1"/>
</dbReference>
<dbReference type="SUPFAM" id="SSF52210">
    <property type="entry name" value="Succinyl-CoA synthetase domains"/>
    <property type="match status" value="2"/>
</dbReference>
<dbReference type="Gene3D" id="3.40.50.261">
    <property type="entry name" value="Succinyl-CoA synthetase domains"/>
    <property type="match status" value="2"/>
</dbReference>
<evidence type="ECO:0000256" key="1">
    <source>
        <dbReference type="ARBA" id="ARBA00022532"/>
    </source>
</evidence>
<dbReference type="PANTHER" id="PTHR42793:SF4">
    <property type="entry name" value="BLL6376 PROTEIN"/>
    <property type="match status" value="1"/>
</dbReference>
<dbReference type="SUPFAM" id="SSF56059">
    <property type="entry name" value="Glutathione synthetase ATP-binding domain-like"/>
    <property type="match status" value="1"/>
</dbReference>
<dbReference type="Proteomes" id="UP000317122">
    <property type="component" value="Unassembled WGS sequence"/>
</dbReference>
<dbReference type="InterPro" id="IPR036291">
    <property type="entry name" value="NAD(P)-bd_dom_sf"/>
</dbReference>
<dbReference type="Gene3D" id="3.30.470.20">
    <property type="entry name" value="ATP-grasp fold, B domain"/>
    <property type="match status" value="1"/>
</dbReference>
<dbReference type="Pfam" id="PF13607">
    <property type="entry name" value="Succ_CoA_lig"/>
    <property type="match status" value="1"/>
</dbReference>
<dbReference type="PANTHER" id="PTHR42793">
    <property type="entry name" value="COA BINDING DOMAIN CONTAINING PROTEIN"/>
    <property type="match status" value="1"/>
</dbReference>
<dbReference type="GO" id="GO:0005524">
    <property type="term" value="F:ATP binding"/>
    <property type="evidence" value="ECO:0007669"/>
    <property type="project" value="UniProtKB-UniRule"/>
</dbReference>
<organism evidence="4 5">
    <name type="scientific">Mesorhizobium tianshanense</name>
    <dbReference type="NCBI Taxonomy" id="39844"/>
    <lineage>
        <taxon>Bacteria</taxon>
        <taxon>Pseudomonadati</taxon>
        <taxon>Pseudomonadota</taxon>
        <taxon>Alphaproteobacteria</taxon>
        <taxon>Hyphomicrobiales</taxon>
        <taxon>Phyllobacteriaceae</taxon>
        <taxon>Mesorhizobium</taxon>
    </lineage>
</organism>
<protein>
    <submittedName>
        <fullName evidence="4">Acyl-CoA synthetase (NDP forming)</fullName>
    </submittedName>
</protein>
<dbReference type="InterPro" id="IPR013815">
    <property type="entry name" value="ATP_grasp_subdomain_1"/>
</dbReference>
<name>A0A562N435_9HYPH</name>
<dbReference type="GO" id="GO:0046872">
    <property type="term" value="F:metal ion binding"/>
    <property type="evidence" value="ECO:0007669"/>
    <property type="project" value="InterPro"/>
</dbReference>
<evidence type="ECO:0000256" key="2">
    <source>
        <dbReference type="PROSITE-ProRule" id="PRU00409"/>
    </source>
</evidence>
<evidence type="ECO:0000259" key="3">
    <source>
        <dbReference type="PROSITE" id="PS50975"/>
    </source>
</evidence>
<keyword evidence="1" id="KW-0816">Tricarboxylic acid cycle</keyword>
<dbReference type="Gene3D" id="3.40.50.720">
    <property type="entry name" value="NAD(P)-binding Rossmann-like Domain"/>
    <property type="match status" value="1"/>
</dbReference>
<dbReference type="Pfam" id="PF13549">
    <property type="entry name" value="ATP-grasp_5"/>
    <property type="match status" value="1"/>
</dbReference>
<dbReference type="InterPro" id="IPR003781">
    <property type="entry name" value="CoA-bd"/>
</dbReference>
<dbReference type="InterPro" id="IPR011761">
    <property type="entry name" value="ATP-grasp"/>
</dbReference>
<feature type="domain" description="ATP-grasp" evidence="3">
    <location>
        <begin position="480"/>
        <end position="681"/>
    </location>
</feature>
<dbReference type="EMBL" id="VLKT01000046">
    <property type="protein sequence ID" value="TWI26850.1"/>
    <property type="molecule type" value="Genomic_DNA"/>
</dbReference>
<comment type="caution">
    <text evidence="4">The sequence shown here is derived from an EMBL/GenBank/DDBJ whole genome shotgun (WGS) entry which is preliminary data.</text>
</comment>
<dbReference type="InterPro" id="IPR032875">
    <property type="entry name" value="Succ_CoA_lig_flav_dom"/>
</dbReference>
<dbReference type="GO" id="GO:0006099">
    <property type="term" value="P:tricarboxylic acid cycle"/>
    <property type="evidence" value="ECO:0007669"/>
    <property type="project" value="UniProtKB-KW"/>
</dbReference>
<evidence type="ECO:0000313" key="5">
    <source>
        <dbReference type="Proteomes" id="UP000317122"/>
    </source>
</evidence>
<gene>
    <name evidence="4" type="ORF">IQ26_05806</name>
</gene>
<sequence>MRTDLGRLISPKSVAILGGRWADLVADRCEEFGFQGPVYRVHPKRAAGGQEGYWPSLKALPTVPDCTFLGINRDATLEAVQELRELGAGGAICLASGFSERPGFDGVDYNSRLLKAAGGLPVLGPNCLGMVNFFDRVSLFPEPVVARSVERGVCVIAQSGTVACDVLFAKRHLPIGYVFSTGNQSSVTSIDIGYAALNDPRVTAIGMYLESVGDSAAFRDFACAARDKKVPIVMIKAGRSEVARSITLSHTGAMAGSEKYFDAFLQRLGVGRCDTLAEFVETLKLLHVHGPFSENRLAISAGSGGDMAIASDLLQGLDVQLPKVRAETRDELGKILGGHVAVGNPFDFQTGIWHDEPTLCQMFSAVQDGEADLYGFFVDHPTGESEAHIDKVPVRAFIAATRATGSKGFIASTLSESTPASIAELAIDSGVAPMQGMLETFRAFEVAAQIGSSWANFQPPRLAQRAYATAFRNVSEFDAKKMLSSAGIKTPKSIRVIGKDAPGAAEVIGYPVVMKISSELCQHKTEVSGVSLNIDTREKAIKEATRLGRITDEILVEEMIVDGVAEFIIGANVDTEFGPVVLIGAGGVLAELIEDSVVLLPPFSRDDVLSALKTLRSFRLLLGYRQRPIGDVEALISAVMSLAELAQDPTLGIVELEINPIIVRAQGLGAVAVDCLIRKNGEE</sequence>
<proteinExistence type="predicted"/>
<dbReference type="AlphaFoldDB" id="A0A562N435"/>
<accession>A0A562N435</accession>
<dbReference type="RefSeq" id="WP_145721762.1">
    <property type="nucleotide sequence ID" value="NZ_BSPF01000114.1"/>
</dbReference>